<feature type="signal peptide" evidence="1">
    <location>
        <begin position="1"/>
        <end position="19"/>
    </location>
</feature>
<evidence type="ECO:0000259" key="2">
    <source>
        <dbReference type="SMART" id="SM00235"/>
    </source>
</evidence>
<accession>A0A9W8XFX1</accession>
<dbReference type="PANTHER" id="PTHR10127">
    <property type="entry name" value="DISCOIDIN, CUB, EGF, LAMININ , AND ZINC METALLOPROTEASE DOMAIN CONTAINING"/>
    <property type="match status" value="1"/>
</dbReference>
<sequence>MQVRLLLLVYVALATLAAACPSLLNHSAPQIVDHPHLNRMLGRRWTEFVTDLQSCVTRWPRGQDRYTRIYYCYATVEHKNQLKDLISAALALWANALGPAGANSQHSLLVVEHPLHFCYTRRNPNDQNSPFVWNQNIPEETLLIQVDASTGSATSHPGFSNGRQETHFGLPTAGRHFMKVNPNLINMFRNNPHRGMETARASIAHEFGHVFGLEHEHAREDRDRYVFFDCTGLEGYPEAKARLQAEQQAGRTQDKMSQVCYFPDVAKKYGFGRIENYSKPNTFRIRGGVSFELRRRHGFEYDVHSIMHYGSSMGARYWNPNDLANAKVPLRRWRNGGPNFQPPKQATNQNSELIRTNERPSNLDVEILRILYPS</sequence>
<dbReference type="SUPFAM" id="SSF55486">
    <property type="entry name" value="Metalloproteases ('zincins'), catalytic domain"/>
    <property type="match status" value="1"/>
</dbReference>
<dbReference type="InterPro" id="IPR006026">
    <property type="entry name" value="Peptidase_Metallo"/>
</dbReference>
<dbReference type="AlphaFoldDB" id="A0A9W8XFX1"/>
<dbReference type="GeneID" id="80913135"/>
<dbReference type="SMART" id="SM00235">
    <property type="entry name" value="ZnMc"/>
    <property type="match status" value="1"/>
</dbReference>
<keyword evidence="4" id="KW-1185">Reference proteome</keyword>
<dbReference type="InterPro" id="IPR001506">
    <property type="entry name" value="Peptidase_M12A"/>
</dbReference>
<keyword evidence="1" id="KW-0732">Signal</keyword>
<dbReference type="InterPro" id="IPR024079">
    <property type="entry name" value="MetalloPept_cat_dom_sf"/>
</dbReference>
<dbReference type="PROSITE" id="PS51257">
    <property type="entry name" value="PROKAR_LIPOPROTEIN"/>
    <property type="match status" value="1"/>
</dbReference>
<feature type="chain" id="PRO_5040905010" description="Peptidase metallopeptidase domain-containing protein" evidence="1">
    <location>
        <begin position="20"/>
        <end position="374"/>
    </location>
</feature>
<evidence type="ECO:0000256" key="1">
    <source>
        <dbReference type="SAM" id="SignalP"/>
    </source>
</evidence>
<dbReference type="Pfam" id="PF01400">
    <property type="entry name" value="Astacin"/>
    <property type="match status" value="1"/>
</dbReference>
<proteinExistence type="predicted"/>
<feature type="domain" description="Peptidase metallopeptidase" evidence="2">
    <location>
        <begin position="55"/>
        <end position="249"/>
    </location>
</feature>
<dbReference type="GO" id="GO:0004222">
    <property type="term" value="F:metalloendopeptidase activity"/>
    <property type="evidence" value="ECO:0007669"/>
    <property type="project" value="InterPro"/>
</dbReference>
<protein>
    <recommendedName>
        <fullName evidence="2">Peptidase metallopeptidase domain-containing protein</fullName>
    </recommendedName>
</protein>
<dbReference type="GO" id="GO:0006508">
    <property type="term" value="P:proteolysis"/>
    <property type="evidence" value="ECO:0007669"/>
    <property type="project" value="InterPro"/>
</dbReference>
<dbReference type="EMBL" id="JAPEUX010000007">
    <property type="protein sequence ID" value="KAJ4348233.1"/>
    <property type="molecule type" value="Genomic_DNA"/>
</dbReference>
<reference evidence="3" key="1">
    <citation type="submission" date="2022-10" db="EMBL/GenBank/DDBJ databases">
        <title>Tapping the CABI collections for fungal endophytes: first genome assemblies for Collariella, Neodidymelliopsis, Ascochyta clinopodiicola, Didymella pomorum, Didymosphaeria variabile, Neocosmospora piperis and Neocucurbitaria cava.</title>
        <authorList>
            <person name="Hill R."/>
        </authorList>
    </citation>
    <scope>NUCLEOTIDE SEQUENCE</scope>
    <source>
        <strain evidence="3">IMI 356815</strain>
    </source>
</reference>
<dbReference type="GO" id="GO:0008270">
    <property type="term" value="F:zinc ion binding"/>
    <property type="evidence" value="ECO:0007669"/>
    <property type="project" value="InterPro"/>
</dbReference>
<dbReference type="RefSeq" id="XP_056067621.1">
    <property type="nucleotide sequence ID" value="XM_056218356.1"/>
</dbReference>
<dbReference type="Gene3D" id="3.40.390.10">
    <property type="entry name" value="Collagenase (Catalytic Domain)"/>
    <property type="match status" value="1"/>
</dbReference>
<gene>
    <name evidence="3" type="ORF">N0V89_009605</name>
</gene>
<dbReference type="PANTHER" id="PTHR10127:SF850">
    <property type="entry name" value="METALLOENDOPEPTIDASE"/>
    <property type="match status" value="1"/>
</dbReference>
<evidence type="ECO:0000313" key="4">
    <source>
        <dbReference type="Proteomes" id="UP001140513"/>
    </source>
</evidence>
<name>A0A9W8XFX1_9PLEO</name>
<comment type="caution">
    <text evidence="3">The sequence shown here is derived from an EMBL/GenBank/DDBJ whole genome shotgun (WGS) entry which is preliminary data.</text>
</comment>
<evidence type="ECO:0000313" key="3">
    <source>
        <dbReference type="EMBL" id="KAJ4348233.1"/>
    </source>
</evidence>
<organism evidence="3 4">
    <name type="scientific">Didymosphaeria variabile</name>
    <dbReference type="NCBI Taxonomy" id="1932322"/>
    <lineage>
        <taxon>Eukaryota</taxon>
        <taxon>Fungi</taxon>
        <taxon>Dikarya</taxon>
        <taxon>Ascomycota</taxon>
        <taxon>Pezizomycotina</taxon>
        <taxon>Dothideomycetes</taxon>
        <taxon>Pleosporomycetidae</taxon>
        <taxon>Pleosporales</taxon>
        <taxon>Massarineae</taxon>
        <taxon>Didymosphaeriaceae</taxon>
        <taxon>Didymosphaeria</taxon>
    </lineage>
</organism>
<dbReference type="Proteomes" id="UP001140513">
    <property type="component" value="Unassembled WGS sequence"/>
</dbReference>
<dbReference type="OrthoDB" id="291007at2759"/>